<accession>A0A7N0T2D9</accession>
<reference evidence="2" key="1">
    <citation type="submission" date="2021-01" db="UniProtKB">
        <authorList>
            <consortium name="EnsemblPlants"/>
        </authorList>
    </citation>
    <scope>IDENTIFICATION</scope>
</reference>
<evidence type="ECO:0000313" key="2">
    <source>
        <dbReference type="EnsemblPlants" id="Kaladp0018s0306.1.v1.1"/>
    </source>
</evidence>
<feature type="compositionally biased region" description="Low complexity" evidence="1">
    <location>
        <begin position="130"/>
        <end position="139"/>
    </location>
</feature>
<name>A0A7N0T2D9_KALFE</name>
<feature type="region of interest" description="Disordered" evidence="1">
    <location>
        <begin position="124"/>
        <end position="164"/>
    </location>
</feature>
<feature type="compositionally biased region" description="Basic and acidic residues" evidence="1">
    <location>
        <begin position="67"/>
        <end position="80"/>
    </location>
</feature>
<protein>
    <submittedName>
        <fullName evidence="2">Uncharacterized protein</fullName>
    </submittedName>
</protein>
<evidence type="ECO:0000256" key="1">
    <source>
        <dbReference type="SAM" id="MobiDB-lite"/>
    </source>
</evidence>
<dbReference type="EnsemblPlants" id="Kaladp0018s0306.1.v1.1">
    <property type="protein sequence ID" value="Kaladp0018s0306.1.v1.1"/>
    <property type="gene ID" value="Kaladp0018s0306.v1.1"/>
</dbReference>
<feature type="compositionally biased region" description="Basic and acidic residues" evidence="1">
    <location>
        <begin position="19"/>
        <end position="34"/>
    </location>
</feature>
<feature type="region of interest" description="Disordered" evidence="1">
    <location>
        <begin position="1"/>
        <end position="110"/>
    </location>
</feature>
<evidence type="ECO:0000313" key="3">
    <source>
        <dbReference type="Proteomes" id="UP000594263"/>
    </source>
</evidence>
<dbReference type="Gramene" id="Kaladp0018s0306.1.v1.1">
    <property type="protein sequence ID" value="Kaladp0018s0306.1.v1.1"/>
    <property type="gene ID" value="Kaladp0018s0306.v1.1"/>
</dbReference>
<organism evidence="2 3">
    <name type="scientific">Kalanchoe fedtschenkoi</name>
    <name type="common">Lavender scallops</name>
    <name type="synonym">South American air plant</name>
    <dbReference type="NCBI Taxonomy" id="63787"/>
    <lineage>
        <taxon>Eukaryota</taxon>
        <taxon>Viridiplantae</taxon>
        <taxon>Streptophyta</taxon>
        <taxon>Embryophyta</taxon>
        <taxon>Tracheophyta</taxon>
        <taxon>Spermatophyta</taxon>
        <taxon>Magnoliopsida</taxon>
        <taxon>eudicotyledons</taxon>
        <taxon>Gunneridae</taxon>
        <taxon>Pentapetalae</taxon>
        <taxon>Saxifragales</taxon>
        <taxon>Crassulaceae</taxon>
        <taxon>Kalanchoe</taxon>
    </lineage>
</organism>
<sequence>MGCGKSKPANVASGNTVVAEKKTVSDKPVGEKSVQENAGKVDGSLTSSDDHQPGNQTVAEAQVAAAEPEKKASEAVKGVDSDPAAVKADEGVTEEPVVAEKVKAGGEDAPEVAPAVVEVAAPVEEEPVEVEAPAAEEAASATENAKSEATPEKADAAAAATGSK</sequence>
<dbReference type="AlphaFoldDB" id="A0A7N0T2D9"/>
<feature type="compositionally biased region" description="Basic and acidic residues" evidence="1">
    <location>
        <begin position="145"/>
        <end position="155"/>
    </location>
</feature>
<keyword evidence="3" id="KW-1185">Reference proteome</keyword>
<proteinExistence type="predicted"/>
<dbReference type="Proteomes" id="UP000594263">
    <property type="component" value="Unplaced"/>
</dbReference>